<evidence type="ECO:0000256" key="6">
    <source>
        <dbReference type="PROSITE-ProRule" id="PRU00042"/>
    </source>
</evidence>
<feature type="region of interest" description="Disordered" evidence="7">
    <location>
        <begin position="197"/>
        <end position="224"/>
    </location>
</feature>
<dbReference type="PROSITE" id="PS00028">
    <property type="entry name" value="ZINC_FINGER_C2H2_1"/>
    <property type="match status" value="1"/>
</dbReference>
<dbReference type="Gene3D" id="3.30.160.60">
    <property type="entry name" value="Classic Zinc Finger"/>
    <property type="match status" value="1"/>
</dbReference>
<feature type="compositionally biased region" description="Low complexity" evidence="7">
    <location>
        <begin position="12"/>
        <end position="23"/>
    </location>
</feature>
<feature type="compositionally biased region" description="Pro residues" evidence="7">
    <location>
        <begin position="24"/>
        <end position="33"/>
    </location>
</feature>
<reference evidence="9" key="1">
    <citation type="journal article" date="2023" name="Plant J.">
        <title>Genome sequences and population genomics provide insights into the demographic history, inbreeding, and mutation load of two 'living fossil' tree species of Dipteronia.</title>
        <authorList>
            <person name="Feng Y."/>
            <person name="Comes H.P."/>
            <person name="Chen J."/>
            <person name="Zhu S."/>
            <person name="Lu R."/>
            <person name="Zhang X."/>
            <person name="Li P."/>
            <person name="Qiu J."/>
            <person name="Olsen K.M."/>
            <person name="Qiu Y."/>
        </authorList>
    </citation>
    <scope>NUCLEOTIDE SEQUENCE</scope>
    <source>
        <strain evidence="9">NBL</strain>
    </source>
</reference>
<dbReference type="GO" id="GO:0009788">
    <property type="term" value="P:negative regulation of abscisic acid-activated signaling pathway"/>
    <property type="evidence" value="ECO:0007669"/>
    <property type="project" value="InterPro"/>
</dbReference>
<dbReference type="PANTHER" id="PTHR47287">
    <property type="entry name" value="C2H2 AND C2HC ZINC FINGERS SUPERFAMILY PROTEIN"/>
    <property type="match status" value="1"/>
</dbReference>
<dbReference type="SUPFAM" id="SSF57667">
    <property type="entry name" value="beta-beta-alpha zinc fingers"/>
    <property type="match status" value="1"/>
</dbReference>
<dbReference type="FunFam" id="3.30.160.60:FF:001366">
    <property type="entry name" value="Zinc finger protein 2"/>
    <property type="match status" value="1"/>
</dbReference>
<keyword evidence="2" id="KW-0479">Metal-binding</keyword>
<keyword evidence="4" id="KW-0862">Zinc</keyword>
<dbReference type="GO" id="GO:0008270">
    <property type="term" value="F:zinc ion binding"/>
    <property type="evidence" value="ECO:0007669"/>
    <property type="project" value="UniProtKB-KW"/>
</dbReference>
<dbReference type="AlphaFoldDB" id="A0AAE0ADT4"/>
<evidence type="ECO:0000256" key="7">
    <source>
        <dbReference type="SAM" id="MobiDB-lite"/>
    </source>
</evidence>
<dbReference type="InterPro" id="IPR036236">
    <property type="entry name" value="Znf_C2H2_sf"/>
</dbReference>
<dbReference type="Proteomes" id="UP001281410">
    <property type="component" value="Unassembled WGS sequence"/>
</dbReference>
<dbReference type="InterPro" id="IPR013087">
    <property type="entry name" value="Znf_C2H2_type"/>
</dbReference>
<evidence type="ECO:0000256" key="4">
    <source>
        <dbReference type="ARBA" id="ARBA00022833"/>
    </source>
</evidence>
<dbReference type="PROSITE" id="PS50157">
    <property type="entry name" value="ZINC_FINGER_C2H2_2"/>
    <property type="match status" value="1"/>
</dbReference>
<feature type="domain" description="C2H2-type" evidence="8">
    <location>
        <begin position="110"/>
        <end position="137"/>
    </location>
</feature>
<evidence type="ECO:0000256" key="2">
    <source>
        <dbReference type="ARBA" id="ARBA00022723"/>
    </source>
</evidence>
<evidence type="ECO:0000313" key="9">
    <source>
        <dbReference type="EMBL" id="KAK3211457.1"/>
    </source>
</evidence>
<dbReference type="EMBL" id="JANJYJ010000005">
    <property type="protein sequence ID" value="KAK3211457.1"/>
    <property type="molecule type" value="Genomic_DNA"/>
</dbReference>
<keyword evidence="5" id="KW-0539">Nucleus</keyword>
<comment type="caution">
    <text evidence="9">The sequence shown here is derived from an EMBL/GenBank/DDBJ whole genome shotgun (WGS) entry which is preliminary data.</text>
</comment>
<dbReference type="InterPro" id="IPR044246">
    <property type="entry name" value="ZFP3-like"/>
</dbReference>
<gene>
    <name evidence="9" type="ORF">Dsin_016163</name>
</gene>
<organism evidence="9 10">
    <name type="scientific">Dipteronia sinensis</name>
    <dbReference type="NCBI Taxonomy" id="43782"/>
    <lineage>
        <taxon>Eukaryota</taxon>
        <taxon>Viridiplantae</taxon>
        <taxon>Streptophyta</taxon>
        <taxon>Embryophyta</taxon>
        <taxon>Tracheophyta</taxon>
        <taxon>Spermatophyta</taxon>
        <taxon>Magnoliopsida</taxon>
        <taxon>eudicotyledons</taxon>
        <taxon>Gunneridae</taxon>
        <taxon>Pentapetalae</taxon>
        <taxon>rosids</taxon>
        <taxon>malvids</taxon>
        <taxon>Sapindales</taxon>
        <taxon>Sapindaceae</taxon>
        <taxon>Hippocastanoideae</taxon>
        <taxon>Acereae</taxon>
        <taxon>Dipteronia</taxon>
    </lineage>
</organism>
<name>A0AAE0ADT4_9ROSI</name>
<dbReference type="PANTHER" id="PTHR47287:SF17">
    <property type="entry name" value="C2H2 AND C2HC ZINC FINGERS SUPERFAMILY PROTEIN"/>
    <property type="match status" value="1"/>
</dbReference>
<feature type="region of interest" description="Disordered" evidence="7">
    <location>
        <begin position="75"/>
        <end position="103"/>
    </location>
</feature>
<proteinExistence type="predicted"/>
<evidence type="ECO:0000256" key="3">
    <source>
        <dbReference type="ARBA" id="ARBA00022771"/>
    </source>
</evidence>
<comment type="subcellular location">
    <subcellularLocation>
        <location evidence="1">Nucleus</location>
    </subcellularLocation>
</comment>
<accession>A0AAE0ADT4</accession>
<evidence type="ECO:0000313" key="10">
    <source>
        <dbReference type="Proteomes" id="UP001281410"/>
    </source>
</evidence>
<dbReference type="GO" id="GO:0005634">
    <property type="term" value="C:nucleus"/>
    <property type="evidence" value="ECO:0007669"/>
    <property type="project" value="UniProtKB-SubCell"/>
</dbReference>
<evidence type="ECO:0000256" key="1">
    <source>
        <dbReference type="ARBA" id="ARBA00004123"/>
    </source>
</evidence>
<evidence type="ECO:0000256" key="5">
    <source>
        <dbReference type="ARBA" id="ARBA00023242"/>
    </source>
</evidence>
<keyword evidence="10" id="KW-1185">Reference proteome</keyword>
<sequence length="313" mass="34031">MEPLMISKKDPSPSSEASSIISSSPPPEAPPHHPFQNKQEIVHLEEDDEDEDKAGSLLDLNQYHSSDFNQELNLIDNLNNNNNNNNMGPSSESTTPPSPLPDLHEQQRVFSCNYCQRKFYSSQALGGHQNAHKRERTLAKRGQRSISTYAAAASAIAFGGGGQPYLHYNNINHFPSISSLPLHGRSLGIQAHSMIHKPPPSSHHHHGGGISNIYGQSNWSRPPIEQQPAIGRLSMENSINVNNNNFHASSSVGRFNLVRTTSTTMMMGGGSSSPADLDQPMIGGCWWEGGGGSGGGLKTNQEEVQKIDLSLKL</sequence>
<protein>
    <recommendedName>
        <fullName evidence="8">C2H2-type domain-containing protein</fullName>
    </recommendedName>
</protein>
<keyword evidence="3 6" id="KW-0863">Zinc-finger</keyword>
<evidence type="ECO:0000259" key="8">
    <source>
        <dbReference type="PROSITE" id="PS50157"/>
    </source>
</evidence>
<feature type="compositionally biased region" description="Low complexity" evidence="7">
    <location>
        <begin position="75"/>
        <end position="95"/>
    </location>
</feature>
<feature type="region of interest" description="Disordered" evidence="7">
    <location>
        <begin position="1"/>
        <end position="52"/>
    </location>
</feature>